<feature type="compositionally biased region" description="Low complexity" evidence="1">
    <location>
        <begin position="62"/>
        <end position="83"/>
    </location>
</feature>
<feature type="region of interest" description="Disordered" evidence="1">
    <location>
        <begin position="60"/>
        <end position="172"/>
    </location>
</feature>
<dbReference type="EMBL" id="CAID01000001">
    <property type="protein sequence ID" value="CEF96708.1"/>
    <property type="molecule type" value="Genomic_DNA"/>
</dbReference>
<evidence type="ECO:0000313" key="3">
    <source>
        <dbReference type="Proteomes" id="UP000009170"/>
    </source>
</evidence>
<feature type="compositionally biased region" description="Basic and acidic residues" evidence="1">
    <location>
        <begin position="90"/>
        <end position="116"/>
    </location>
</feature>
<dbReference type="InParanoid" id="A0A090N2R7"/>
<sequence length="172" mass="18564">MSTAKYSGIAVAAANRAALARQEADADREQHAHRTVDAKSEALLAHLRSTMTAAALLGGDARGTSASGATTTSATARAATKTSNANPSDARARVERVEEPASSLHRPEEKRRMSKAERKRLKRSRDDATARTSVPAATVDPVDVHDDARARERTRKKRKKKIKPTARAERST</sequence>
<feature type="compositionally biased region" description="Basic and acidic residues" evidence="1">
    <location>
        <begin position="22"/>
        <end position="38"/>
    </location>
</feature>
<keyword evidence="3" id="KW-1185">Reference proteome</keyword>
<dbReference type="Proteomes" id="UP000009170">
    <property type="component" value="Unassembled WGS sequence"/>
</dbReference>
<accession>A0A090N2R7</accession>
<comment type="caution">
    <text evidence="2">The sequence shown here is derived from an EMBL/GenBank/DDBJ whole genome shotgun (WGS) entry which is preliminary data.</text>
</comment>
<protein>
    <submittedName>
        <fullName evidence="2">Unnamed product</fullName>
    </submittedName>
</protein>
<dbReference type="AlphaFoldDB" id="A0A090N2R7"/>
<dbReference type="KEGG" id="ota:OT_ostta01g03550"/>
<proteinExistence type="predicted"/>
<gene>
    <name evidence="2" type="ORF">OT_ostta01g03550</name>
</gene>
<reference evidence="3" key="1">
    <citation type="journal article" date="2006" name="Proc. Natl. Acad. Sci. U.S.A.">
        <title>Genome analysis of the smallest free-living eukaryote Ostreococcus tauri unveils many unique features.</title>
        <authorList>
            <person name="Derelle E."/>
            <person name="Ferraz C."/>
            <person name="Rombauts S."/>
            <person name="Rouze P."/>
            <person name="Worden A.Z."/>
            <person name="Robbens S."/>
            <person name="Partensky F."/>
            <person name="Degroeve S."/>
            <person name="Echeynie S."/>
            <person name="Cooke R."/>
            <person name="Saeys Y."/>
            <person name="Wuyts J."/>
            <person name="Jabbari K."/>
            <person name="Bowler C."/>
            <person name="Panaud O."/>
            <person name="Piegu B."/>
            <person name="Ball S.G."/>
            <person name="Ral J.-P."/>
            <person name="Bouget F.-Y."/>
            <person name="Piganeau G."/>
            <person name="De Baets B."/>
            <person name="Picard A."/>
            <person name="Delseny M."/>
            <person name="Demaille J."/>
            <person name="Van de Peer Y."/>
            <person name="Moreau H."/>
        </authorList>
    </citation>
    <scope>NUCLEOTIDE SEQUENCE [LARGE SCALE GENOMIC DNA]</scope>
    <source>
        <strain evidence="3">OTTH 0595 / CCAP 157/2 / RCC745</strain>
    </source>
</reference>
<organism evidence="2 3">
    <name type="scientific">Ostreococcus tauri</name>
    <name type="common">Marine green alga</name>
    <dbReference type="NCBI Taxonomy" id="70448"/>
    <lineage>
        <taxon>Eukaryota</taxon>
        <taxon>Viridiplantae</taxon>
        <taxon>Chlorophyta</taxon>
        <taxon>Mamiellophyceae</taxon>
        <taxon>Mamiellales</taxon>
        <taxon>Bathycoccaceae</taxon>
        <taxon>Ostreococcus</taxon>
    </lineage>
</organism>
<feature type="compositionally biased region" description="Basic and acidic residues" evidence="1">
    <location>
        <begin position="142"/>
        <end position="151"/>
    </location>
</feature>
<reference evidence="2 3" key="2">
    <citation type="journal article" date="2014" name="BMC Genomics">
        <title>An improved genome of the model marine alga Ostreococcus tauri unfolds by assessing Illumina de novo assemblies.</title>
        <authorList>
            <person name="Blanc-Mathieu R."/>
            <person name="Verhelst B."/>
            <person name="Derelle E."/>
            <person name="Rombauts S."/>
            <person name="Bouget F.Y."/>
            <person name="Carre I."/>
            <person name="Chateau A."/>
            <person name="Eyre-Walker A."/>
            <person name="Grimsley N."/>
            <person name="Moreau H."/>
            <person name="Piegu B."/>
            <person name="Rivals E."/>
            <person name="Schackwitz W."/>
            <person name="Van de Peer Y."/>
            <person name="Piganeau G."/>
        </authorList>
    </citation>
    <scope>NUCLEOTIDE SEQUENCE [LARGE SCALE GENOMIC DNA]</scope>
    <source>
        <strain evidence="3">OTTH 0595 / CCAP 157/2 / RCC745</strain>
    </source>
</reference>
<dbReference type="GeneID" id="34945520"/>
<name>A0A090N2R7_OSTTA</name>
<dbReference type="RefSeq" id="XP_022838254.1">
    <property type="nucleotide sequence ID" value="XM_022985369.1"/>
</dbReference>
<evidence type="ECO:0000256" key="1">
    <source>
        <dbReference type="SAM" id="MobiDB-lite"/>
    </source>
</evidence>
<feature type="compositionally biased region" description="Basic residues" evidence="1">
    <location>
        <begin position="152"/>
        <end position="164"/>
    </location>
</feature>
<evidence type="ECO:0000313" key="2">
    <source>
        <dbReference type="EMBL" id="CEF96708.1"/>
    </source>
</evidence>
<feature type="region of interest" description="Disordered" evidence="1">
    <location>
        <begin position="19"/>
        <end position="38"/>
    </location>
</feature>